<dbReference type="PROSITE" id="PS50208">
    <property type="entry name" value="CASPASE_P20"/>
    <property type="match status" value="1"/>
</dbReference>
<dbReference type="InterPro" id="IPR001309">
    <property type="entry name" value="Pept_C14_p20"/>
</dbReference>
<dbReference type="Pfam" id="PF00656">
    <property type="entry name" value="Peptidase_C14"/>
    <property type="match status" value="1"/>
</dbReference>
<dbReference type="InterPro" id="IPR011600">
    <property type="entry name" value="Pept_C14_caspase"/>
</dbReference>
<organism evidence="4">
    <name type="scientific">Candidatus Kentrum sp. FW</name>
    <dbReference type="NCBI Taxonomy" id="2126338"/>
    <lineage>
        <taxon>Bacteria</taxon>
        <taxon>Pseudomonadati</taxon>
        <taxon>Pseudomonadota</taxon>
        <taxon>Gammaproteobacteria</taxon>
        <taxon>Candidatus Kentrum</taxon>
    </lineage>
</organism>
<gene>
    <name evidence="3" type="ORF">BECKFW1821A_GA0114235_101726</name>
    <name evidence="4" type="ORF">BECKFW1821B_GA0114236_10727</name>
</gene>
<dbReference type="PANTHER" id="PTHR22576:SF37">
    <property type="entry name" value="MUCOSA-ASSOCIATED LYMPHOID TISSUE LYMPHOMA TRANSLOCATION PROTEIN 1"/>
    <property type="match status" value="1"/>
</dbReference>
<dbReference type="AlphaFoldDB" id="A0A450T6E4"/>
<protein>
    <submittedName>
        <fullName evidence="4">Caspase domain-containing protein</fullName>
    </submittedName>
</protein>
<evidence type="ECO:0000256" key="1">
    <source>
        <dbReference type="SAM" id="MobiDB-lite"/>
    </source>
</evidence>
<dbReference type="GO" id="GO:0004197">
    <property type="term" value="F:cysteine-type endopeptidase activity"/>
    <property type="evidence" value="ECO:0007669"/>
    <property type="project" value="InterPro"/>
</dbReference>
<evidence type="ECO:0000313" key="4">
    <source>
        <dbReference type="EMBL" id="VFJ62276.1"/>
    </source>
</evidence>
<dbReference type="InterPro" id="IPR029030">
    <property type="entry name" value="Caspase-like_dom_sf"/>
</dbReference>
<evidence type="ECO:0000313" key="3">
    <source>
        <dbReference type="EMBL" id="VFJ47737.1"/>
    </source>
</evidence>
<dbReference type="GO" id="GO:0006508">
    <property type="term" value="P:proteolysis"/>
    <property type="evidence" value="ECO:0007669"/>
    <property type="project" value="InterPro"/>
</dbReference>
<sequence length="562" mass="61670">MQSSDKEVVFRPRAGFLRAVLLFCLFFPALSVAKPGLQQEAYPTMVIAIGQKELSQDLQGVSLDLATVQQTLTKALTKKGFRIVEAPALEAEKLRQANLAGASGNTLSAAIEAASHLADIMLVGQAVAQDNGAHPYNARLHSYGAFLSAKVYETGSGRLLASGSAEANVPHHSFAIGSQRAMQKAADKLTQELSEQIGKVRPNRCDDLDVALIVEGLSFGQIKSLRNHITGKVKGISRFTKKHFLRGRADIILGWNSCDVMGLAERLDGITVKSDRLEILEVRGNSIRGRIVPGPDPKPVPSYAKRTTDSKVDDNEDNEIPIPDIRIDNPEIPADEPRIALVIGNWTYKSSPLTNPQHDASAMAKALRAVRFQVIHRENLSRKSFHHAVREFGDRIHKGGVGLFFYAGHGMQVKGKNYLIPVGSDIAREDEIVDEAVDMSLVLRKMETAKNRLNIIMLDACRNNPFARSFRSATRGLARIDVPMEMEMFIAYATAPGDVAADGTGKNSPYTKAFVDNVQSPGLSIEQLFKRIRISVSKETRGRQVPWESTSLRGDFFFKTGD</sequence>
<accession>A0A450T6E4</accession>
<dbReference type="EMBL" id="CAADFD010000072">
    <property type="protein sequence ID" value="VFJ62276.1"/>
    <property type="molecule type" value="Genomic_DNA"/>
</dbReference>
<dbReference type="Gene3D" id="3.40.50.1460">
    <property type="match status" value="1"/>
</dbReference>
<feature type="region of interest" description="Disordered" evidence="1">
    <location>
        <begin position="290"/>
        <end position="328"/>
    </location>
</feature>
<dbReference type="SUPFAM" id="SSF52129">
    <property type="entry name" value="Caspase-like"/>
    <property type="match status" value="1"/>
</dbReference>
<dbReference type="InterPro" id="IPR052039">
    <property type="entry name" value="Caspase-related_regulators"/>
</dbReference>
<proteinExistence type="predicted"/>
<dbReference type="EMBL" id="CAADEW010000017">
    <property type="protein sequence ID" value="VFJ47737.1"/>
    <property type="molecule type" value="Genomic_DNA"/>
</dbReference>
<reference evidence="4" key="1">
    <citation type="submission" date="2019-02" db="EMBL/GenBank/DDBJ databases">
        <authorList>
            <person name="Gruber-Vodicka R. H."/>
            <person name="Seah K. B. B."/>
        </authorList>
    </citation>
    <scope>NUCLEOTIDE SEQUENCE</scope>
    <source>
        <strain evidence="4">BECK_BZ106</strain>
        <strain evidence="3">BECK_BZ15</strain>
    </source>
</reference>
<evidence type="ECO:0000259" key="2">
    <source>
        <dbReference type="PROSITE" id="PS50208"/>
    </source>
</evidence>
<dbReference type="PANTHER" id="PTHR22576">
    <property type="entry name" value="MUCOSA ASSOCIATED LYMPHOID TISSUE LYMPHOMA TRANSLOCATION PROTEIN 1/PARACASPASE"/>
    <property type="match status" value="1"/>
</dbReference>
<feature type="domain" description="Caspase family p20" evidence="2">
    <location>
        <begin position="336"/>
        <end position="465"/>
    </location>
</feature>
<name>A0A450T6E4_9GAMM</name>